<evidence type="ECO:0000256" key="2">
    <source>
        <dbReference type="ARBA" id="ARBA00002803"/>
    </source>
</evidence>
<dbReference type="CDD" id="cd00402">
    <property type="entry name" value="Riboflavin_synthase_like"/>
    <property type="match status" value="1"/>
</dbReference>
<comment type="subunit">
    <text evidence="4">Homotrimer.</text>
</comment>
<dbReference type="FunFam" id="2.40.30.20:FF:000004">
    <property type="entry name" value="Riboflavin synthase, alpha subunit"/>
    <property type="match status" value="1"/>
</dbReference>
<dbReference type="PROSITE" id="PS51177">
    <property type="entry name" value="LUMAZINE_BIND"/>
    <property type="match status" value="2"/>
</dbReference>
<protein>
    <recommendedName>
        <fullName evidence="6 10">Riboflavin synthase</fullName>
        <ecNumber evidence="5 10">2.5.1.9</ecNumber>
    </recommendedName>
</protein>
<dbReference type="EMBL" id="POTW01000005">
    <property type="protein sequence ID" value="PZF85945.1"/>
    <property type="molecule type" value="Genomic_DNA"/>
</dbReference>
<evidence type="ECO:0000259" key="13">
    <source>
        <dbReference type="PROSITE" id="PS51177"/>
    </source>
</evidence>
<feature type="domain" description="Lumazine-binding" evidence="13">
    <location>
        <begin position="1"/>
        <end position="96"/>
    </location>
</feature>
<evidence type="ECO:0000256" key="1">
    <source>
        <dbReference type="ARBA" id="ARBA00000968"/>
    </source>
</evidence>
<evidence type="ECO:0000313" key="15">
    <source>
        <dbReference type="Proteomes" id="UP000248764"/>
    </source>
</evidence>
<sequence>MFTGIIEELGVLVRTEGDADDGRLTVRGPKVAEDAVHGASIAVDGVCLTVTDIDGDTFTVDVMRETFDRTTLAKLTSGDAVNLERAVRASDRLGGHIVQGHVDGVGTVVARTPGSRWEVVRVEAPRDLLRYVAEKGSIAVDGVSLTVSGLGDDWFEVSLIPTTLELTTLGRRQPGDGVNLEVDVVAKYVERLLTGGTSGTAGTDGTDGVPAPGGTAENTTEVDA</sequence>
<proteinExistence type="predicted"/>
<accession>A0A2W2BFI4</accession>
<dbReference type="NCBIfam" id="TIGR00187">
    <property type="entry name" value="ribE"/>
    <property type="match status" value="1"/>
</dbReference>
<dbReference type="PIRSF" id="PIRSF000498">
    <property type="entry name" value="Riboflavin_syn_A"/>
    <property type="match status" value="1"/>
</dbReference>
<evidence type="ECO:0000256" key="9">
    <source>
        <dbReference type="ARBA" id="ARBA00022737"/>
    </source>
</evidence>
<evidence type="ECO:0000256" key="10">
    <source>
        <dbReference type="NCBIfam" id="TIGR00187"/>
    </source>
</evidence>
<evidence type="ECO:0000256" key="7">
    <source>
        <dbReference type="ARBA" id="ARBA00022619"/>
    </source>
</evidence>
<dbReference type="GO" id="GO:0004746">
    <property type="term" value="F:riboflavin synthase activity"/>
    <property type="evidence" value="ECO:0007669"/>
    <property type="project" value="UniProtKB-UniRule"/>
</dbReference>
<dbReference type="PANTHER" id="PTHR21098">
    <property type="entry name" value="RIBOFLAVIN SYNTHASE ALPHA CHAIN"/>
    <property type="match status" value="1"/>
</dbReference>
<evidence type="ECO:0000256" key="12">
    <source>
        <dbReference type="SAM" id="MobiDB-lite"/>
    </source>
</evidence>
<keyword evidence="7" id="KW-0686">Riboflavin biosynthesis</keyword>
<comment type="function">
    <text evidence="2">Catalyzes the dismutation of two molecules of 6,7-dimethyl-8-ribityllumazine, resulting in the formation of riboflavin and 5-amino-6-(D-ribitylamino)uracil.</text>
</comment>
<comment type="catalytic activity">
    <reaction evidence="1">
        <text>2 6,7-dimethyl-8-(1-D-ribityl)lumazine + H(+) = 5-amino-6-(D-ribitylamino)uracil + riboflavin</text>
        <dbReference type="Rhea" id="RHEA:20772"/>
        <dbReference type="ChEBI" id="CHEBI:15378"/>
        <dbReference type="ChEBI" id="CHEBI:15934"/>
        <dbReference type="ChEBI" id="CHEBI:57986"/>
        <dbReference type="ChEBI" id="CHEBI:58201"/>
        <dbReference type="EC" id="2.5.1.9"/>
    </reaction>
</comment>
<feature type="repeat" description="Lumazine-binding" evidence="11">
    <location>
        <begin position="97"/>
        <end position="193"/>
    </location>
</feature>
<evidence type="ECO:0000313" key="14">
    <source>
        <dbReference type="EMBL" id="PZF85945.1"/>
    </source>
</evidence>
<evidence type="ECO:0000256" key="3">
    <source>
        <dbReference type="ARBA" id="ARBA00004887"/>
    </source>
</evidence>
<dbReference type="EC" id="2.5.1.9" evidence="5 10"/>
<dbReference type="PANTHER" id="PTHR21098:SF12">
    <property type="entry name" value="RIBOFLAVIN SYNTHASE"/>
    <property type="match status" value="1"/>
</dbReference>
<dbReference type="SUPFAM" id="SSF63380">
    <property type="entry name" value="Riboflavin synthase domain-like"/>
    <property type="match status" value="2"/>
</dbReference>
<comment type="pathway">
    <text evidence="3">Cofactor biosynthesis; riboflavin biosynthesis; riboflavin from 2-hydroxy-3-oxobutyl phosphate and 5-amino-6-(D-ribitylamino)uracil: step 2/2.</text>
</comment>
<dbReference type="RefSeq" id="WP_111253267.1">
    <property type="nucleotide sequence ID" value="NZ_POTW01000005.1"/>
</dbReference>
<gene>
    <name evidence="14" type="ORF">C1I92_03465</name>
</gene>
<dbReference type="Pfam" id="PF00677">
    <property type="entry name" value="Lum_binding"/>
    <property type="match status" value="2"/>
</dbReference>
<dbReference type="InterPro" id="IPR023366">
    <property type="entry name" value="ATP_synth_asu-like_sf"/>
</dbReference>
<keyword evidence="15" id="KW-1185">Reference proteome</keyword>
<keyword evidence="9" id="KW-0677">Repeat</keyword>
<evidence type="ECO:0000256" key="4">
    <source>
        <dbReference type="ARBA" id="ARBA00011233"/>
    </source>
</evidence>
<keyword evidence="8" id="KW-0808">Transferase</keyword>
<reference evidence="14 15" key="1">
    <citation type="submission" date="2018-01" db="EMBL/GenBank/DDBJ databases">
        <title>Draft genome sequence of Jiangella sp. GTF31.</title>
        <authorList>
            <person name="Sahin N."/>
            <person name="Ay H."/>
            <person name="Saygin H."/>
        </authorList>
    </citation>
    <scope>NUCLEOTIDE SEQUENCE [LARGE SCALE GENOMIC DNA]</scope>
    <source>
        <strain evidence="14 15">GTF31</strain>
    </source>
</reference>
<dbReference type="AlphaFoldDB" id="A0A2W2BFI4"/>
<dbReference type="Proteomes" id="UP000248764">
    <property type="component" value="Unassembled WGS sequence"/>
</dbReference>
<dbReference type="GO" id="GO:0009231">
    <property type="term" value="P:riboflavin biosynthetic process"/>
    <property type="evidence" value="ECO:0007669"/>
    <property type="project" value="UniProtKB-KW"/>
</dbReference>
<dbReference type="NCBIfam" id="NF009566">
    <property type="entry name" value="PRK13020.1"/>
    <property type="match status" value="1"/>
</dbReference>
<organism evidence="14 15">
    <name type="scientific">Jiangella anatolica</name>
    <dbReference type="NCBI Taxonomy" id="2670374"/>
    <lineage>
        <taxon>Bacteria</taxon>
        <taxon>Bacillati</taxon>
        <taxon>Actinomycetota</taxon>
        <taxon>Actinomycetes</taxon>
        <taxon>Jiangellales</taxon>
        <taxon>Jiangellaceae</taxon>
        <taxon>Jiangella</taxon>
    </lineage>
</organism>
<evidence type="ECO:0000256" key="11">
    <source>
        <dbReference type="PROSITE-ProRule" id="PRU00524"/>
    </source>
</evidence>
<dbReference type="InterPro" id="IPR001783">
    <property type="entry name" value="Lumazine-bd"/>
</dbReference>
<dbReference type="InterPro" id="IPR017938">
    <property type="entry name" value="Riboflavin_synthase-like_b-brl"/>
</dbReference>
<dbReference type="FunFam" id="2.40.30.20:FF:000003">
    <property type="entry name" value="Riboflavin synthase, alpha subunit"/>
    <property type="match status" value="1"/>
</dbReference>
<comment type="caution">
    <text evidence="14">The sequence shown here is derived from an EMBL/GenBank/DDBJ whole genome shotgun (WGS) entry which is preliminary data.</text>
</comment>
<dbReference type="InterPro" id="IPR026017">
    <property type="entry name" value="Lumazine-bd_dom"/>
</dbReference>
<evidence type="ECO:0000256" key="6">
    <source>
        <dbReference type="ARBA" id="ARBA00013950"/>
    </source>
</evidence>
<feature type="region of interest" description="Disordered" evidence="12">
    <location>
        <begin position="196"/>
        <end position="224"/>
    </location>
</feature>
<feature type="repeat" description="Lumazine-binding" evidence="11">
    <location>
        <begin position="1"/>
        <end position="96"/>
    </location>
</feature>
<evidence type="ECO:0000256" key="5">
    <source>
        <dbReference type="ARBA" id="ARBA00012827"/>
    </source>
</evidence>
<evidence type="ECO:0000256" key="8">
    <source>
        <dbReference type="ARBA" id="ARBA00022679"/>
    </source>
</evidence>
<feature type="domain" description="Lumazine-binding" evidence="13">
    <location>
        <begin position="97"/>
        <end position="193"/>
    </location>
</feature>
<dbReference type="Gene3D" id="2.40.30.20">
    <property type="match status" value="2"/>
</dbReference>
<name>A0A2W2BFI4_9ACTN</name>
<dbReference type="NCBIfam" id="NF006767">
    <property type="entry name" value="PRK09289.1"/>
    <property type="match status" value="1"/>
</dbReference>